<evidence type="ECO:0000313" key="1">
    <source>
        <dbReference type="EMBL" id="MES1919024.1"/>
    </source>
</evidence>
<evidence type="ECO:0000313" key="2">
    <source>
        <dbReference type="Proteomes" id="UP001439008"/>
    </source>
</evidence>
<name>A0ABV2AH69_9EUKA</name>
<dbReference type="EMBL" id="JBDODL010000181">
    <property type="protein sequence ID" value="MES1919024.1"/>
    <property type="molecule type" value="Genomic_DNA"/>
</dbReference>
<protein>
    <submittedName>
        <fullName evidence="1">Uncharacterized protein</fullName>
    </submittedName>
</protein>
<proteinExistence type="predicted"/>
<comment type="caution">
    <text evidence="1">The sequence shown here is derived from an EMBL/GenBank/DDBJ whole genome shotgun (WGS) entry which is preliminary data.</text>
</comment>
<accession>A0ABV2AH69</accession>
<reference evidence="1 2" key="1">
    <citation type="journal article" date="2024" name="BMC Biol.">
        <title>Comparative genomics of Ascetosporea gives new insight into the evolutionary basis for animal parasitism in Rhizaria.</title>
        <authorList>
            <person name="Hiltunen Thoren M."/>
            <person name="Onut-Brannstrom I."/>
            <person name="Alfjorden A."/>
            <person name="Peckova H."/>
            <person name="Swords F."/>
            <person name="Hooper C."/>
            <person name="Holzer A.S."/>
            <person name="Bass D."/>
            <person name="Burki F."/>
        </authorList>
    </citation>
    <scope>NUCLEOTIDE SEQUENCE [LARGE SCALE GENOMIC DNA]</scope>
    <source>
        <strain evidence="1">20-A016</strain>
    </source>
</reference>
<keyword evidence="2" id="KW-1185">Reference proteome</keyword>
<sequence length="225" mass="26092">MVGSISKNSSLLFYLKYKIPTQQKSENFEVELELYDFSKKKYRRTVFLFVRTKSLFSSMHKKDVGVDYQKSIILEPDYKRRNANLCRNKKDVFSKTFIFGLLQKSTIFVRLEGSKSVSAKIQPAFEDWNSYCCQKKDGKVELKNEEMEGGTLYLLTVSAEKRIAKLKIWSDIKIGMLNPDQIFSTYPKMGNLGKMGNILPQKMSCSRGQRKFVDFSITIIILNFC</sequence>
<organism evidence="1 2">
    <name type="scientific">Bonamia ostreae</name>
    <dbReference type="NCBI Taxonomy" id="126728"/>
    <lineage>
        <taxon>Eukaryota</taxon>
        <taxon>Sar</taxon>
        <taxon>Rhizaria</taxon>
        <taxon>Endomyxa</taxon>
        <taxon>Ascetosporea</taxon>
        <taxon>Haplosporida</taxon>
        <taxon>Bonamia</taxon>
    </lineage>
</organism>
<gene>
    <name evidence="1" type="ORF">MHBO_000902</name>
</gene>
<dbReference type="Proteomes" id="UP001439008">
    <property type="component" value="Unassembled WGS sequence"/>
</dbReference>